<feature type="compositionally biased region" description="Polar residues" evidence="2">
    <location>
        <begin position="1691"/>
        <end position="1709"/>
    </location>
</feature>
<feature type="region of interest" description="Disordered" evidence="2">
    <location>
        <begin position="822"/>
        <end position="844"/>
    </location>
</feature>
<feature type="compositionally biased region" description="Basic and acidic residues" evidence="2">
    <location>
        <begin position="1095"/>
        <end position="1109"/>
    </location>
</feature>
<accession>A0AAN8WNH1</accession>
<feature type="compositionally biased region" description="Low complexity" evidence="2">
    <location>
        <begin position="615"/>
        <end position="628"/>
    </location>
</feature>
<feature type="region of interest" description="Disordered" evidence="2">
    <location>
        <begin position="89"/>
        <end position="169"/>
    </location>
</feature>
<feature type="compositionally biased region" description="Low complexity" evidence="2">
    <location>
        <begin position="113"/>
        <end position="130"/>
    </location>
</feature>
<feature type="region of interest" description="Disordered" evidence="2">
    <location>
        <begin position="511"/>
        <end position="544"/>
    </location>
</feature>
<feature type="compositionally biased region" description="Basic and acidic residues" evidence="2">
    <location>
        <begin position="474"/>
        <end position="488"/>
    </location>
</feature>
<feature type="compositionally biased region" description="Low complexity" evidence="2">
    <location>
        <begin position="1761"/>
        <end position="1770"/>
    </location>
</feature>
<proteinExistence type="predicted"/>
<sequence length="1779" mass="198089">MSLIRIRGRTILSPILNEEQRAEARALREKAVLYQRRLQELRNNQLHQCNYEYQQQQQKSRFSFHHQKTQTETSEDGLDNYKSFIKHNKNFNKNEATQTSITNSKKRSCQETSSSSAPSSQGSGGELTSEGLEDSPSAANVSVQTESSESVATSTDLHPYLNNSHDNSLNDTSVSVSHDIWRNSPSLTEVDEALLQTDSPEVATSLILGRLHPSAVLNAPKPSRQESQNTETTSSTLIQGQQSSGKQGISDGQDTSTMASITLSFASVSEGSEEGALEESEDLLDVYEEDKCTSFPSDLEADVPRFERGDSHKYSPKRQLQEKAKASLKNAIEAELEEGLKSSKENCKNKTAGLQHDSGRGTSHSDYLDNYLEILTNRSGSSHGVLPVTTSSLSSHEVTLTTTFTNSDEGLPIQKMPNVTSPINSVKTDPSVTSAETIETSPEDTFGRTYTISKDDSLPHSGQTCEQLASRNENQNKEGSVEVNKENDSTADEIEDFSSIENDWQKELLLKPRASSATPERKERKRSRPRRWSSCQPLDPRRSVGSKYLDSYLGKLTDDAWLQYPTQLSDRRMIYLSSDEYINAIRPKPAQKPSDQHFTSTDMSETSASEENKNLHTSSESLHSSIPESTVRETYADKNQNFPLVGKCVIEEAALKNTVTQMEVPGNYMQEMIVVNIENKPYENIDNLSLENPAMSLSSTSLPKERVKVDNIDFREEMTVAVMSTKKMDGIMSKSASLVMPRSHSMSLEADSSVSKHGKACTNRMTSSMNDMKIDVHYPIEDVILKSRDGISNFDHQKHAKFANMYGSFTSNDEIRVTKLSCKEDEEEDGHETSSEASSETEPSTIVYVEDFQPESPVEAKTLLSTESEEQSFLVAEKSVAGTVENNSIYSASCATKLLKKEVSLNGTEALEAFSKAAIEQSNLIDHSIQLVSSQKLNKIKPEKDLNYENEYGTREIKQRSYEYVTEGSDEETLVVQVTVNKGKSPDIHKPVTSITVTEPIDSNESPKGAKCNMNLNLKEIEYSQEKLGCSLDVFPEHISKDAMGQVLSLLKAKQQQELEELKVRQEKETHHIIEKLQRVSPQQLQSFLTVSTVNERRASPVSRGHDRVVTNQSSPNKSAAESNSFSERLDVKRPARTVSPLRYAENHPIVVTSEDEMKGGKTLCENKYQITVPCNAYQDVASGECVLPSSHSHTDFVNCTDSQPSSLAGSSHRDHSPRIPNTTYLASSMSLSSESMFSSAHSAAPPDSLSSSMDRRVESPKPRPSNHTNIMPSYFRYEENTISAKVEKYDDYKTHSIEQQSSYVESDSRPQSLPQSASSLSNSGYSVICCSAHMKNNNPETVDAISYINGNCLSYGDGKQYYRLFTGDDECTTTSTTKDSSQVVSYQPRTTETVMQPGLFRIIGNGSRPTSITSLLQEHPDMFGEEVIEVNLQHESDWAPARTENHEQHVHPAPLHQPMAAAAETERGLDMVPERDNAPSHRLSENWIFIRGITKLQANVRRFLTQRLLRTKFVQEQLSTLSEIAKLAQQFHRDILTDNIQKGDVDFHKTLYNQERIARERIRRVFVVLNVQEQMALLHRDQQLCQIEQERKRSSENRTSPAHTRKIRNVDSRPQHSTIPTKTGKKTSPPGPRLQLESKTRPVSSSNKVSALVQPALVHQPQSYHQTRGAVRPDYRLSPRGSRLPVHVPRSSSNLEQGTHSHYSRSATQSTRSPSQDSRSSLSSSSRSGSQPPKSNSTSLLCGRNNSQQSPRSTGGRGGAANAAGTTRTCTIKNPTNR</sequence>
<dbReference type="EMBL" id="JAXCGZ010021078">
    <property type="protein sequence ID" value="KAK7060097.1"/>
    <property type="molecule type" value="Genomic_DNA"/>
</dbReference>
<feature type="compositionally biased region" description="Polar residues" evidence="2">
    <location>
        <begin position="596"/>
        <end position="609"/>
    </location>
</feature>
<evidence type="ECO:0008006" key="5">
    <source>
        <dbReference type="Google" id="ProtNLM"/>
    </source>
</evidence>
<evidence type="ECO:0000256" key="2">
    <source>
        <dbReference type="SAM" id="MobiDB-lite"/>
    </source>
</evidence>
<feature type="region of interest" description="Disordered" evidence="2">
    <location>
        <begin position="586"/>
        <end position="628"/>
    </location>
</feature>
<reference evidence="3 4" key="1">
    <citation type="submission" date="2023-11" db="EMBL/GenBank/DDBJ databases">
        <title>Halocaridina rubra genome assembly.</title>
        <authorList>
            <person name="Smith C."/>
        </authorList>
    </citation>
    <scope>NUCLEOTIDE SEQUENCE [LARGE SCALE GENOMIC DNA]</scope>
    <source>
        <strain evidence="3">EP-1</strain>
        <tissue evidence="3">Whole</tissue>
    </source>
</reference>
<protein>
    <recommendedName>
        <fullName evidence="5">Centriolar coiled-coil protein of 110 kDa</fullName>
    </recommendedName>
</protein>
<dbReference type="Pfam" id="PF16025">
    <property type="entry name" value="CaM_bind"/>
    <property type="match status" value="1"/>
</dbReference>
<feature type="region of interest" description="Disordered" evidence="2">
    <location>
        <begin position="1300"/>
        <end position="1320"/>
    </location>
</feature>
<keyword evidence="1" id="KW-0175">Coiled coil</keyword>
<comment type="caution">
    <text evidence="3">The sequence shown here is derived from an EMBL/GenBank/DDBJ whole genome shotgun (WGS) entry which is preliminary data.</text>
</comment>
<feature type="region of interest" description="Disordered" evidence="2">
    <location>
        <begin position="1203"/>
        <end position="1223"/>
    </location>
</feature>
<feature type="compositionally biased region" description="Polar residues" evidence="2">
    <location>
        <begin position="1110"/>
        <end position="1127"/>
    </location>
</feature>
<feature type="compositionally biased region" description="Low complexity" evidence="2">
    <location>
        <begin position="225"/>
        <end position="254"/>
    </location>
</feature>
<feature type="coiled-coil region" evidence="1">
    <location>
        <begin position="17"/>
        <end position="44"/>
    </location>
</feature>
<feature type="compositionally biased region" description="Low complexity" evidence="2">
    <location>
        <begin position="835"/>
        <end position="844"/>
    </location>
</feature>
<feature type="compositionally biased region" description="Polar residues" evidence="2">
    <location>
        <begin position="1739"/>
        <end position="1754"/>
    </location>
</feature>
<feature type="region of interest" description="Disordered" evidence="2">
    <location>
        <begin position="409"/>
        <end position="492"/>
    </location>
</feature>
<feature type="compositionally biased region" description="Low complexity" evidence="2">
    <location>
        <begin position="1310"/>
        <end position="1320"/>
    </location>
</feature>
<feature type="compositionally biased region" description="Polar residues" evidence="2">
    <location>
        <begin position="460"/>
        <end position="473"/>
    </location>
</feature>
<organism evidence="3 4">
    <name type="scientific">Halocaridina rubra</name>
    <name type="common">Hawaiian red shrimp</name>
    <dbReference type="NCBI Taxonomy" id="373956"/>
    <lineage>
        <taxon>Eukaryota</taxon>
        <taxon>Metazoa</taxon>
        <taxon>Ecdysozoa</taxon>
        <taxon>Arthropoda</taxon>
        <taxon>Crustacea</taxon>
        <taxon>Multicrustacea</taxon>
        <taxon>Malacostraca</taxon>
        <taxon>Eumalacostraca</taxon>
        <taxon>Eucarida</taxon>
        <taxon>Decapoda</taxon>
        <taxon>Pleocyemata</taxon>
        <taxon>Caridea</taxon>
        <taxon>Atyoidea</taxon>
        <taxon>Atyidae</taxon>
        <taxon>Halocaridina</taxon>
    </lineage>
</organism>
<feature type="region of interest" description="Disordered" evidence="2">
    <location>
        <begin position="1095"/>
        <end position="1129"/>
    </location>
</feature>
<evidence type="ECO:0000313" key="4">
    <source>
        <dbReference type="Proteomes" id="UP001381693"/>
    </source>
</evidence>
<feature type="region of interest" description="Disordered" evidence="2">
    <location>
        <begin position="1590"/>
        <end position="1779"/>
    </location>
</feature>
<feature type="compositionally biased region" description="Polar residues" evidence="2">
    <location>
        <begin position="137"/>
        <end position="169"/>
    </location>
</feature>
<name>A0AAN8WNH1_HALRR</name>
<feature type="compositionally biased region" description="Polar residues" evidence="2">
    <location>
        <begin position="91"/>
        <end position="103"/>
    </location>
</feature>
<feature type="region of interest" description="Disordered" evidence="2">
    <location>
        <begin position="217"/>
        <end position="254"/>
    </location>
</feature>
<keyword evidence="4" id="KW-1185">Reference proteome</keyword>
<gene>
    <name evidence="3" type="ORF">SK128_028148</name>
</gene>
<feature type="non-terminal residue" evidence="3">
    <location>
        <position position="1779"/>
    </location>
</feature>
<evidence type="ECO:0000313" key="3">
    <source>
        <dbReference type="EMBL" id="KAK7060097.1"/>
    </source>
</evidence>
<evidence type="ECO:0000256" key="1">
    <source>
        <dbReference type="SAM" id="Coils"/>
    </source>
</evidence>
<feature type="compositionally biased region" description="Polar residues" evidence="2">
    <location>
        <begin position="417"/>
        <end position="440"/>
    </location>
</feature>
<dbReference type="Proteomes" id="UP001381693">
    <property type="component" value="Unassembled WGS sequence"/>
</dbReference>
<feature type="compositionally biased region" description="Low complexity" evidence="2">
    <location>
        <begin position="1710"/>
        <end position="1738"/>
    </location>
</feature>
<feature type="region of interest" description="Disordered" evidence="2">
    <location>
        <begin position="1238"/>
        <end position="1273"/>
    </location>
</feature>